<dbReference type="EMBL" id="CP001928">
    <property type="protein sequence ID" value="ADI38177.1"/>
    <property type="molecule type" value="Genomic_DNA"/>
</dbReference>
<feature type="domain" description="Carbohydrate kinase PfkB" evidence="4">
    <location>
        <begin position="57"/>
        <end position="312"/>
    </location>
</feature>
<dbReference type="PANTHER" id="PTHR43320:SF1">
    <property type="entry name" value="OS01G0105900 PROTEIN"/>
    <property type="match status" value="1"/>
</dbReference>
<evidence type="ECO:0000313" key="6">
    <source>
        <dbReference type="Proteomes" id="UP000001505"/>
    </source>
</evidence>
<reference evidence="5 6" key="1">
    <citation type="journal article" date="2010" name="PLoS ONE">
        <title>The Waddlia genome: a window into chlamydial biology.</title>
        <authorList>
            <person name="Bertelli C."/>
            <person name="Collyn F."/>
            <person name="Croxatto A."/>
            <person name="Ruckert C."/>
            <person name="Polkinghorne A."/>
            <person name="Kebbi-Beghdadi C."/>
            <person name="Goesmann A."/>
            <person name="Vaughan L."/>
            <person name="Greub G."/>
        </authorList>
    </citation>
    <scope>NUCLEOTIDE SEQUENCE [LARGE SCALE GENOMIC DNA]</scope>
    <source>
        <strain evidence="6">ATCC VR-1470 / WSU 86-1044</strain>
    </source>
</reference>
<proteinExistence type="inferred from homology"/>
<dbReference type="InterPro" id="IPR011611">
    <property type="entry name" value="PfkB_dom"/>
</dbReference>
<evidence type="ECO:0000256" key="2">
    <source>
        <dbReference type="ARBA" id="ARBA00022679"/>
    </source>
</evidence>
<dbReference type="STRING" id="716544.wcw_0810"/>
<dbReference type="HOGENOM" id="CLU_027634_5_1_0"/>
<comment type="similarity">
    <text evidence="1">Belongs to the carbohydrate kinase PfkB family.</text>
</comment>
<keyword evidence="3 5" id="KW-0418">Kinase</keyword>
<evidence type="ECO:0000256" key="1">
    <source>
        <dbReference type="ARBA" id="ARBA00010688"/>
    </source>
</evidence>
<dbReference type="PANTHER" id="PTHR43320">
    <property type="entry name" value="SUGAR KINASE"/>
    <property type="match status" value="1"/>
</dbReference>
<evidence type="ECO:0000313" key="5">
    <source>
        <dbReference type="EMBL" id="ADI38177.1"/>
    </source>
</evidence>
<dbReference type="KEGG" id="wch:wcw_0810"/>
<dbReference type="InterPro" id="IPR029056">
    <property type="entry name" value="Ribokinase-like"/>
</dbReference>
<dbReference type="CDD" id="cd01168">
    <property type="entry name" value="adenosine_kinase"/>
    <property type="match status" value="1"/>
</dbReference>
<dbReference type="Gene3D" id="3.40.1190.20">
    <property type="match status" value="1"/>
</dbReference>
<dbReference type="InterPro" id="IPR052700">
    <property type="entry name" value="Carb_kinase_PfkB-like"/>
</dbReference>
<keyword evidence="6" id="KW-1185">Reference proteome</keyword>
<dbReference type="SUPFAM" id="SSF53613">
    <property type="entry name" value="Ribokinase-like"/>
    <property type="match status" value="1"/>
</dbReference>
<sequence>MTKIREVLGVGTPILDHLISVDPSFLKTIQGKPYGMELVSYDEMISIIENSGSIPLQIAGGSCCNTIKGLASLGHACALTGKIGLDLTGEKVINELKKSRVEPLVCYNGSPTAHVACLITPDGKRTCRSFMGAGGEMTPEDLDPKYFQGVKLVHIEGYSLLVPGLTKQAMKYAKEAGALISFDMGSFEIVKEFQSSLYELLSEYVSILFSNEEETRSFTGKDPKEGCKVLSSLCQTAAVMVGKNGCWIGSGEELFHSSAFPTVPLDTTGAGDLFASGFLHGMLKGLPLKECARYGAITGAAVVQLIGAEIPSSSWPEIVERMTSS</sequence>
<keyword evidence="2" id="KW-0808">Transferase</keyword>
<dbReference type="OrthoDB" id="9775849at2"/>
<accession>D6YVL6</accession>
<dbReference type="AlphaFoldDB" id="D6YVL6"/>
<protein>
    <submittedName>
        <fullName evidence="5">Putative carbohydrate kinase, PfkB family</fullName>
    </submittedName>
</protein>
<dbReference type="GO" id="GO:0016301">
    <property type="term" value="F:kinase activity"/>
    <property type="evidence" value="ECO:0007669"/>
    <property type="project" value="UniProtKB-KW"/>
</dbReference>
<gene>
    <name evidence="5" type="ordered locus">wcw_0810</name>
</gene>
<dbReference type="Pfam" id="PF00294">
    <property type="entry name" value="PfkB"/>
    <property type="match status" value="1"/>
</dbReference>
<dbReference type="PROSITE" id="PS00584">
    <property type="entry name" value="PFKB_KINASES_2"/>
    <property type="match status" value="1"/>
</dbReference>
<dbReference type="InterPro" id="IPR002173">
    <property type="entry name" value="Carboh/pur_kinase_PfkB_CS"/>
</dbReference>
<evidence type="ECO:0000259" key="4">
    <source>
        <dbReference type="Pfam" id="PF00294"/>
    </source>
</evidence>
<evidence type="ECO:0000256" key="3">
    <source>
        <dbReference type="ARBA" id="ARBA00022777"/>
    </source>
</evidence>
<dbReference type="eggNOG" id="COG0524">
    <property type="taxonomic scope" value="Bacteria"/>
</dbReference>
<organism evidence="5 6">
    <name type="scientific">Waddlia chondrophila (strain ATCC VR-1470 / WSU 86-1044)</name>
    <dbReference type="NCBI Taxonomy" id="716544"/>
    <lineage>
        <taxon>Bacteria</taxon>
        <taxon>Pseudomonadati</taxon>
        <taxon>Chlamydiota</taxon>
        <taxon>Chlamydiia</taxon>
        <taxon>Parachlamydiales</taxon>
        <taxon>Waddliaceae</taxon>
        <taxon>Waddlia</taxon>
    </lineage>
</organism>
<dbReference type="RefSeq" id="WP_013181895.1">
    <property type="nucleotide sequence ID" value="NC_014225.1"/>
</dbReference>
<dbReference type="Proteomes" id="UP000001505">
    <property type="component" value="Chromosome"/>
</dbReference>
<name>D6YVL6_WADCW</name>